<evidence type="ECO:0000313" key="11">
    <source>
        <dbReference type="EnsemblMetazoa" id="CapteP195499"/>
    </source>
</evidence>
<evidence type="ECO:0000256" key="8">
    <source>
        <dbReference type="SAM" id="Phobius"/>
    </source>
</evidence>
<dbReference type="InterPro" id="IPR017452">
    <property type="entry name" value="GPCR_Rhodpsn_7TM"/>
</dbReference>
<evidence type="ECO:0000259" key="9">
    <source>
        <dbReference type="PROSITE" id="PS50262"/>
    </source>
</evidence>
<dbReference type="Proteomes" id="UP000014760">
    <property type="component" value="Unassembled WGS sequence"/>
</dbReference>
<keyword evidence="3 8" id="KW-1133">Transmembrane helix</keyword>
<keyword evidence="4" id="KW-0297">G-protein coupled receptor</keyword>
<dbReference type="PANTHER" id="PTHR24240">
    <property type="entry name" value="OPSIN"/>
    <property type="match status" value="1"/>
</dbReference>
<evidence type="ECO:0000256" key="7">
    <source>
        <dbReference type="ARBA" id="ARBA00023224"/>
    </source>
</evidence>
<sequence length="409" mass="46486">MNGVQAWSNSTKHATGLRVSSICLLCCLSIVGTIGHCFLIFTLIKDRHYRYRCRCLIINISVLSLLCDAINIPMYVVNLIAGRQFFPYEVCKAIGYFSSFFFVALLANCLTIALDRCGATSSTVRGVNKRRTHCIIAFLWIVPAGLTLCGLPFLGYNDNQLHCIYEEATGVSWYSKVLVALPTTGTLVVICLCYIRICRKVVQSRNNILRFKKPTRVAARPSPVPLPRRMSTSVPNLREPKDCSMVTLADLRNTTFSQSMNSMRDRIVAWSDSHERELRLTIQLMVNFTLFVLLWFPLTILYFLEGFVTISPDIWLCCAVLARVFTTVNWGMYGLWSRPVRHSCFSNTNSVFVCCFKSHAKMRKTRVESIRVIQEQFKQEVKRFSQGSRRLRVPTESPLTAVSPDHVSV</sequence>
<proteinExistence type="predicted"/>
<evidence type="ECO:0000256" key="4">
    <source>
        <dbReference type="ARBA" id="ARBA00023040"/>
    </source>
</evidence>
<keyword evidence="5 8" id="KW-0472">Membrane</keyword>
<evidence type="ECO:0000256" key="5">
    <source>
        <dbReference type="ARBA" id="ARBA00023136"/>
    </source>
</evidence>
<feature type="transmembrane region" description="Helical" evidence="8">
    <location>
        <begin position="310"/>
        <end position="333"/>
    </location>
</feature>
<dbReference type="SUPFAM" id="SSF81321">
    <property type="entry name" value="Family A G protein-coupled receptor-like"/>
    <property type="match status" value="1"/>
</dbReference>
<dbReference type="InterPro" id="IPR000276">
    <property type="entry name" value="GPCR_Rhodpsn"/>
</dbReference>
<evidence type="ECO:0000256" key="1">
    <source>
        <dbReference type="ARBA" id="ARBA00004141"/>
    </source>
</evidence>
<dbReference type="CDD" id="cd00637">
    <property type="entry name" value="7tm_classA_rhodopsin-like"/>
    <property type="match status" value="1"/>
</dbReference>
<feature type="transmembrane region" description="Helical" evidence="8">
    <location>
        <begin position="135"/>
        <end position="153"/>
    </location>
</feature>
<reference evidence="10 12" key="2">
    <citation type="journal article" date="2013" name="Nature">
        <title>Insights into bilaterian evolution from three spiralian genomes.</title>
        <authorList>
            <person name="Simakov O."/>
            <person name="Marletaz F."/>
            <person name="Cho S.J."/>
            <person name="Edsinger-Gonzales E."/>
            <person name="Havlak P."/>
            <person name="Hellsten U."/>
            <person name="Kuo D.H."/>
            <person name="Larsson T."/>
            <person name="Lv J."/>
            <person name="Arendt D."/>
            <person name="Savage R."/>
            <person name="Osoegawa K."/>
            <person name="de Jong P."/>
            <person name="Grimwood J."/>
            <person name="Chapman J.A."/>
            <person name="Shapiro H."/>
            <person name="Aerts A."/>
            <person name="Otillar R.P."/>
            <person name="Terry A.Y."/>
            <person name="Boore J.L."/>
            <person name="Grigoriev I.V."/>
            <person name="Lindberg D.R."/>
            <person name="Seaver E.C."/>
            <person name="Weisblat D.A."/>
            <person name="Putnam N.H."/>
            <person name="Rokhsar D.S."/>
        </authorList>
    </citation>
    <scope>NUCLEOTIDE SEQUENCE</scope>
    <source>
        <strain evidence="10 12">I ESC-2004</strain>
    </source>
</reference>
<protein>
    <recommendedName>
        <fullName evidence="9">G-protein coupled receptors family 1 profile domain-containing protein</fullName>
    </recommendedName>
</protein>
<evidence type="ECO:0000256" key="6">
    <source>
        <dbReference type="ARBA" id="ARBA00023170"/>
    </source>
</evidence>
<organism evidence="10">
    <name type="scientific">Capitella teleta</name>
    <name type="common">Polychaete worm</name>
    <dbReference type="NCBI Taxonomy" id="283909"/>
    <lineage>
        <taxon>Eukaryota</taxon>
        <taxon>Metazoa</taxon>
        <taxon>Spiralia</taxon>
        <taxon>Lophotrochozoa</taxon>
        <taxon>Annelida</taxon>
        <taxon>Polychaeta</taxon>
        <taxon>Sedentaria</taxon>
        <taxon>Scolecida</taxon>
        <taxon>Capitellidae</taxon>
        <taxon>Capitella</taxon>
    </lineage>
</organism>
<feature type="transmembrane region" description="Helical" evidence="8">
    <location>
        <begin position="284"/>
        <end position="304"/>
    </location>
</feature>
<feature type="transmembrane region" description="Helical" evidence="8">
    <location>
        <begin position="173"/>
        <end position="195"/>
    </location>
</feature>
<dbReference type="STRING" id="283909.R7V5H5"/>
<name>R7V5H5_CAPTE</name>
<dbReference type="AlphaFoldDB" id="R7V5H5"/>
<reference evidence="12" key="1">
    <citation type="submission" date="2012-12" db="EMBL/GenBank/DDBJ databases">
        <authorList>
            <person name="Hellsten U."/>
            <person name="Grimwood J."/>
            <person name="Chapman J.A."/>
            <person name="Shapiro H."/>
            <person name="Aerts A."/>
            <person name="Otillar R.P."/>
            <person name="Terry A.Y."/>
            <person name="Boore J.L."/>
            <person name="Simakov O."/>
            <person name="Marletaz F."/>
            <person name="Cho S.-J."/>
            <person name="Edsinger-Gonzales E."/>
            <person name="Havlak P."/>
            <person name="Kuo D.-H."/>
            <person name="Larsson T."/>
            <person name="Lv J."/>
            <person name="Arendt D."/>
            <person name="Savage R."/>
            <person name="Osoegawa K."/>
            <person name="de Jong P."/>
            <person name="Lindberg D.R."/>
            <person name="Seaver E.C."/>
            <person name="Weisblat D.A."/>
            <person name="Putnam N.H."/>
            <person name="Grigoriev I.V."/>
            <person name="Rokhsar D.S."/>
        </authorList>
    </citation>
    <scope>NUCLEOTIDE SEQUENCE</scope>
    <source>
        <strain evidence="12">I ESC-2004</strain>
    </source>
</reference>
<dbReference type="GO" id="GO:0004930">
    <property type="term" value="F:G protein-coupled receptor activity"/>
    <property type="evidence" value="ECO:0007669"/>
    <property type="project" value="UniProtKB-KW"/>
</dbReference>
<keyword evidence="12" id="KW-1185">Reference proteome</keyword>
<dbReference type="Gene3D" id="1.20.1070.10">
    <property type="entry name" value="Rhodopsin 7-helix transmembrane proteins"/>
    <property type="match status" value="1"/>
</dbReference>
<reference evidence="11" key="3">
    <citation type="submission" date="2015-06" db="UniProtKB">
        <authorList>
            <consortium name="EnsemblMetazoa"/>
        </authorList>
    </citation>
    <scope>IDENTIFICATION</scope>
</reference>
<evidence type="ECO:0000256" key="2">
    <source>
        <dbReference type="ARBA" id="ARBA00022692"/>
    </source>
</evidence>
<dbReference type="InterPro" id="IPR050125">
    <property type="entry name" value="GPCR_opsins"/>
</dbReference>
<evidence type="ECO:0000256" key="3">
    <source>
        <dbReference type="ARBA" id="ARBA00022989"/>
    </source>
</evidence>
<dbReference type="EMBL" id="KB295002">
    <property type="protein sequence ID" value="ELU13814.1"/>
    <property type="molecule type" value="Genomic_DNA"/>
</dbReference>
<accession>R7V5H5</accession>
<keyword evidence="2 8" id="KW-0812">Transmembrane</keyword>
<feature type="transmembrane region" description="Helical" evidence="8">
    <location>
        <begin position="19"/>
        <end position="44"/>
    </location>
</feature>
<evidence type="ECO:0000313" key="12">
    <source>
        <dbReference type="Proteomes" id="UP000014760"/>
    </source>
</evidence>
<dbReference type="GO" id="GO:0016020">
    <property type="term" value="C:membrane"/>
    <property type="evidence" value="ECO:0007669"/>
    <property type="project" value="UniProtKB-SubCell"/>
</dbReference>
<feature type="domain" description="G-protein coupled receptors family 1 profile" evidence="9">
    <location>
        <begin position="35"/>
        <end position="333"/>
    </location>
</feature>
<dbReference type="EnsemblMetazoa" id="CapteT195499">
    <property type="protein sequence ID" value="CapteP195499"/>
    <property type="gene ID" value="CapteG195499"/>
</dbReference>
<evidence type="ECO:0000313" key="10">
    <source>
        <dbReference type="EMBL" id="ELU13814.1"/>
    </source>
</evidence>
<keyword evidence="6" id="KW-0675">Receptor</keyword>
<feature type="transmembrane region" description="Helical" evidence="8">
    <location>
        <begin position="56"/>
        <end position="81"/>
    </location>
</feature>
<dbReference type="HOGENOM" id="CLU_673078_0_0_1"/>
<dbReference type="PROSITE" id="PS50262">
    <property type="entry name" value="G_PROTEIN_RECEP_F1_2"/>
    <property type="match status" value="1"/>
</dbReference>
<feature type="transmembrane region" description="Helical" evidence="8">
    <location>
        <begin position="93"/>
        <end position="114"/>
    </location>
</feature>
<keyword evidence="7" id="KW-0807">Transducer</keyword>
<dbReference type="EMBL" id="AMQN01005038">
    <property type="status" value="NOT_ANNOTATED_CDS"/>
    <property type="molecule type" value="Genomic_DNA"/>
</dbReference>
<comment type="subcellular location">
    <subcellularLocation>
        <location evidence="1">Membrane</location>
        <topology evidence="1">Multi-pass membrane protein</topology>
    </subcellularLocation>
</comment>
<dbReference type="Pfam" id="PF00001">
    <property type="entry name" value="7tm_1"/>
    <property type="match status" value="1"/>
</dbReference>
<gene>
    <name evidence="10" type="ORF">CAPTEDRAFT_195499</name>
</gene>